<name>A0A484H7X1_9ZZZZ</name>
<dbReference type="InterPro" id="IPR006143">
    <property type="entry name" value="RND_pump_MFP"/>
</dbReference>
<dbReference type="Pfam" id="PF25917">
    <property type="entry name" value="BSH_RND"/>
    <property type="match status" value="1"/>
</dbReference>
<keyword evidence="1" id="KW-0175">Coiled coil</keyword>
<dbReference type="Gene3D" id="2.40.30.170">
    <property type="match status" value="1"/>
</dbReference>
<sequence>MTFIAGVEGDSLAAGALLIQVDDSQIQAQRRAALAQIANAEAALRNAQVQYSREIWSPRSNTPNAMPGMGMPNMFDQFFTRGFSNMMGRSDTGLERYADWYAQGAGVQQAQGALMQATAQLEQLNARLRDAQLAAPFDGTIVKKIVEVGDTVQPGQALLQFAHTTYLRIQADVPVRLVAGLEKGMLLPARLDAGGIEVKARVAQIYPMADSTRHTVTVKFDLPKGVPGGAGMYAEVQIPDATEPSREIPVLPERAVVWRGSLPNVFILHEGRPSLRVIRVGSSLGGDFVSVLSGVTAGDQVIVDPPPGLVSGLR</sequence>
<dbReference type="NCBIfam" id="TIGR01730">
    <property type="entry name" value="RND_mfp"/>
    <property type="match status" value="1"/>
</dbReference>
<evidence type="ECO:0000259" key="2">
    <source>
        <dbReference type="Pfam" id="PF25917"/>
    </source>
</evidence>
<dbReference type="PANTHER" id="PTHR30469">
    <property type="entry name" value="MULTIDRUG RESISTANCE PROTEIN MDTA"/>
    <property type="match status" value="1"/>
</dbReference>
<feature type="domain" description="Multidrug resistance protein MdtA-like barrel-sandwich hybrid" evidence="2">
    <location>
        <begin position="8"/>
        <end position="157"/>
    </location>
</feature>
<dbReference type="Gene3D" id="2.40.420.20">
    <property type="match status" value="1"/>
</dbReference>
<dbReference type="EMBL" id="LR026963">
    <property type="protein sequence ID" value="VBB69615.1"/>
    <property type="molecule type" value="Genomic_DNA"/>
</dbReference>
<reference evidence="3" key="1">
    <citation type="submission" date="2018-10" db="EMBL/GenBank/DDBJ databases">
        <authorList>
            <person name="Gruber-Vodicka H."/>
            <person name="Jaeckle O."/>
        </authorList>
    </citation>
    <scope>NUCLEOTIDE SEQUENCE</scope>
</reference>
<dbReference type="GO" id="GO:0015562">
    <property type="term" value="F:efflux transmembrane transporter activity"/>
    <property type="evidence" value="ECO:0007669"/>
    <property type="project" value="TreeGrafter"/>
</dbReference>
<protein>
    <submittedName>
        <fullName evidence="3">Efflux transporter, RND family, MFP subunit</fullName>
    </submittedName>
</protein>
<evidence type="ECO:0000256" key="1">
    <source>
        <dbReference type="SAM" id="Coils"/>
    </source>
</evidence>
<dbReference type="PANTHER" id="PTHR30469:SF15">
    <property type="entry name" value="HLYD FAMILY OF SECRETION PROTEINS"/>
    <property type="match status" value="1"/>
</dbReference>
<dbReference type="Gene3D" id="2.40.50.100">
    <property type="match status" value="2"/>
</dbReference>
<dbReference type="Gene3D" id="1.10.287.470">
    <property type="entry name" value="Helix hairpin bin"/>
    <property type="match status" value="2"/>
</dbReference>
<dbReference type="SUPFAM" id="SSF111369">
    <property type="entry name" value="HlyD-like secretion proteins"/>
    <property type="match status" value="1"/>
</dbReference>
<dbReference type="AlphaFoldDB" id="A0A484H7X1"/>
<proteinExistence type="predicted"/>
<feature type="coiled-coil region" evidence="1">
    <location>
        <begin position="107"/>
        <end position="134"/>
    </location>
</feature>
<dbReference type="InterPro" id="IPR058625">
    <property type="entry name" value="MdtA-like_BSH"/>
</dbReference>
<organism evidence="3">
    <name type="scientific">invertebrate metagenome</name>
    <dbReference type="NCBI Taxonomy" id="1711999"/>
    <lineage>
        <taxon>unclassified sequences</taxon>
        <taxon>metagenomes</taxon>
        <taxon>organismal metagenomes</taxon>
    </lineage>
</organism>
<accession>A0A484H7X1</accession>
<gene>
    <name evidence="3" type="ORF">RIEGSTA812A_PEG_1088</name>
</gene>
<dbReference type="GO" id="GO:1990281">
    <property type="term" value="C:efflux pump complex"/>
    <property type="evidence" value="ECO:0007669"/>
    <property type="project" value="TreeGrafter"/>
</dbReference>
<evidence type="ECO:0000313" key="3">
    <source>
        <dbReference type="EMBL" id="VBB69615.1"/>
    </source>
</evidence>